<feature type="domain" description="ABC transporter" evidence="3">
    <location>
        <begin position="5"/>
        <end position="227"/>
    </location>
</feature>
<organism evidence="4 5">
    <name type="scientific">Pediococcus stilesii</name>
    <dbReference type="NCBI Taxonomy" id="331679"/>
    <lineage>
        <taxon>Bacteria</taxon>
        <taxon>Bacillati</taxon>
        <taxon>Bacillota</taxon>
        <taxon>Bacilli</taxon>
        <taxon>Lactobacillales</taxon>
        <taxon>Lactobacillaceae</taxon>
        <taxon>Pediococcus</taxon>
    </lineage>
</organism>
<keyword evidence="1" id="KW-0547">Nucleotide-binding</keyword>
<keyword evidence="5" id="KW-1185">Reference proteome</keyword>
<sequence>MSNLLEIKNLSYSRNLHSILENFNLEIPQGQIVGLLGANGAGKTTVMRLIAGSFLYRRGTISVQNSQTVAERKSKVSFTEQASHLEMNAPLSKIGDFYNEIYEDFNLTNFKQLLAELGLKIDQKLNQLSKGNYRKFVIAVTLARNVDLYLLDEPFDGIDSMSRKKIIASIISWKPDSATILVSDHHVADIANLLDSVVVIKNKKVIAKEAANTIREELGQDIETYYESYYGEENDD</sequence>
<keyword evidence="2 4" id="KW-0067">ATP-binding</keyword>
<dbReference type="Pfam" id="PF00005">
    <property type="entry name" value="ABC_tran"/>
    <property type="match status" value="1"/>
</dbReference>
<dbReference type="RefSeq" id="WP_057802626.1">
    <property type="nucleotide sequence ID" value="NZ_JQBX01000007.1"/>
</dbReference>
<evidence type="ECO:0000313" key="4">
    <source>
        <dbReference type="EMBL" id="KRN94202.1"/>
    </source>
</evidence>
<dbReference type="SUPFAM" id="SSF52540">
    <property type="entry name" value="P-loop containing nucleoside triphosphate hydrolases"/>
    <property type="match status" value="1"/>
</dbReference>
<comment type="caution">
    <text evidence="4">The sequence shown here is derived from an EMBL/GenBank/DDBJ whole genome shotgun (WGS) entry which is preliminary data.</text>
</comment>
<dbReference type="PANTHER" id="PTHR43158">
    <property type="entry name" value="SKFA PEPTIDE EXPORT ATP-BINDING PROTEIN SKFE"/>
    <property type="match status" value="1"/>
</dbReference>
<dbReference type="SMART" id="SM00382">
    <property type="entry name" value="AAA"/>
    <property type="match status" value="1"/>
</dbReference>
<proteinExistence type="predicted"/>
<accession>A0A0R2L4N0</accession>
<dbReference type="GO" id="GO:0016887">
    <property type="term" value="F:ATP hydrolysis activity"/>
    <property type="evidence" value="ECO:0007669"/>
    <property type="project" value="InterPro"/>
</dbReference>
<dbReference type="PATRIC" id="fig|331679.3.peg.1654"/>
<dbReference type="InterPro" id="IPR003593">
    <property type="entry name" value="AAA+_ATPase"/>
</dbReference>
<name>A0A0R2L4N0_9LACO</name>
<evidence type="ECO:0000313" key="5">
    <source>
        <dbReference type="Proteomes" id="UP000051859"/>
    </source>
</evidence>
<dbReference type="AlphaFoldDB" id="A0A0R2L4N0"/>
<gene>
    <name evidence="4" type="ORF">IV81_GL001618</name>
</gene>
<reference evidence="4 5" key="1">
    <citation type="journal article" date="2015" name="Genome Announc.">
        <title>Expanding the biotechnology potential of lactobacilli through comparative genomics of 213 strains and associated genera.</title>
        <authorList>
            <person name="Sun Z."/>
            <person name="Harris H.M."/>
            <person name="McCann A."/>
            <person name="Guo C."/>
            <person name="Argimon S."/>
            <person name="Zhang W."/>
            <person name="Yang X."/>
            <person name="Jeffery I.B."/>
            <person name="Cooney J.C."/>
            <person name="Kagawa T.F."/>
            <person name="Liu W."/>
            <person name="Song Y."/>
            <person name="Salvetti E."/>
            <person name="Wrobel A."/>
            <person name="Rasinkangas P."/>
            <person name="Parkhill J."/>
            <person name="Rea M.C."/>
            <person name="O'Sullivan O."/>
            <person name="Ritari J."/>
            <person name="Douillard F.P."/>
            <person name="Paul Ross R."/>
            <person name="Yang R."/>
            <person name="Briner A.E."/>
            <person name="Felis G.E."/>
            <person name="de Vos W.M."/>
            <person name="Barrangou R."/>
            <person name="Klaenhammer T.R."/>
            <person name="Caufield P.W."/>
            <person name="Cui Y."/>
            <person name="Zhang H."/>
            <person name="O'Toole P.W."/>
        </authorList>
    </citation>
    <scope>NUCLEOTIDE SEQUENCE [LARGE SCALE GENOMIC DNA]</scope>
    <source>
        <strain evidence="4 5">DSM 18001</strain>
    </source>
</reference>
<dbReference type="EMBL" id="JQBX01000007">
    <property type="protein sequence ID" value="KRN94202.1"/>
    <property type="molecule type" value="Genomic_DNA"/>
</dbReference>
<dbReference type="PANTHER" id="PTHR43158:SF1">
    <property type="entry name" value="ABC TRANSPORTER, ATP-BINDING PROTEIN"/>
    <property type="match status" value="1"/>
</dbReference>
<dbReference type="STRING" id="331679.IV81_GL001618"/>
<dbReference type="GO" id="GO:0005524">
    <property type="term" value="F:ATP binding"/>
    <property type="evidence" value="ECO:0007669"/>
    <property type="project" value="UniProtKB-KW"/>
</dbReference>
<dbReference type="InterPro" id="IPR027417">
    <property type="entry name" value="P-loop_NTPase"/>
</dbReference>
<evidence type="ECO:0000259" key="3">
    <source>
        <dbReference type="PROSITE" id="PS50893"/>
    </source>
</evidence>
<dbReference type="InterPro" id="IPR003439">
    <property type="entry name" value="ABC_transporter-like_ATP-bd"/>
</dbReference>
<evidence type="ECO:0000256" key="1">
    <source>
        <dbReference type="ARBA" id="ARBA00022741"/>
    </source>
</evidence>
<evidence type="ECO:0000256" key="2">
    <source>
        <dbReference type="ARBA" id="ARBA00022840"/>
    </source>
</evidence>
<dbReference type="Gene3D" id="3.40.50.300">
    <property type="entry name" value="P-loop containing nucleotide triphosphate hydrolases"/>
    <property type="match status" value="1"/>
</dbReference>
<dbReference type="PROSITE" id="PS50893">
    <property type="entry name" value="ABC_TRANSPORTER_2"/>
    <property type="match status" value="1"/>
</dbReference>
<dbReference type="Proteomes" id="UP000051859">
    <property type="component" value="Unassembled WGS sequence"/>
</dbReference>
<protein>
    <submittedName>
        <fullName evidence="4">ABC-2 type transport system ATP-binding protein</fullName>
    </submittedName>
</protein>